<keyword evidence="2" id="KW-1185">Reference proteome</keyword>
<dbReference type="RefSeq" id="WP_213348830.1">
    <property type="nucleotide sequence ID" value="NZ_JAEDAM010000020.1"/>
</dbReference>
<dbReference type="Proteomes" id="UP000680365">
    <property type="component" value="Unassembled WGS sequence"/>
</dbReference>
<gene>
    <name evidence="1" type="ORF">VAMP_34n187</name>
</gene>
<accession>A0ABS5QKY9</accession>
<organism evidence="1 2">
    <name type="scientific">Candidatus Vampirococcus lugosii</name>
    <dbReference type="NCBI Taxonomy" id="2789015"/>
    <lineage>
        <taxon>Bacteria</taxon>
        <taxon>Candidatus Absconditibacteriota</taxon>
        <taxon>Vampirococcus</taxon>
    </lineage>
</organism>
<dbReference type="EMBL" id="JAEDAM010000020">
    <property type="protein sequence ID" value="MBS8121876.1"/>
    <property type="molecule type" value="Genomic_DNA"/>
</dbReference>
<proteinExistence type="predicted"/>
<reference evidence="1 2" key="1">
    <citation type="journal article" date="2021" name="Nat. Commun.">
        <title>Reductive evolution and unique predatory mode in the CPR bacterium Vampirococcus lugosii.</title>
        <authorList>
            <person name="Moreira D."/>
            <person name="Zivanovic Y."/>
            <person name="Lopez-Archilla A.I."/>
            <person name="Iniesto M."/>
            <person name="Lopez-Garcia P."/>
        </authorList>
    </citation>
    <scope>NUCLEOTIDE SEQUENCE [LARGE SCALE GENOMIC DNA]</scope>
    <source>
        <strain evidence="1">Chiprana</strain>
    </source>
</reference>
<protein>
    <submittedName>
        <fullName evidence="1">Uncharacterized protein</fullName>
    </submittedName>
</protein>
<evidence type="ECO:0000313" key="2">
    <source>
        <dbReference type="Proteomes" id="UP000680365"/>
    </source>
</evidence>
<evidence type="ECO:0000313" key="1">
    <source>
        <dbReference type="EMBL" id="MBS8121876.1"/>
    </source>
</evidence>
<name>A0ABS5QKY9_9BACT</name>
<comment type="caution">
    <text evidence="1">The sequence shown here is derived from an EMBL/GenBank/DDBJ whole genome shotgun (WGS) entry which is preliminary data.</text>
</comment>
<sequence>MLMSINRIFEPKSKNALKNWLKQIDGIKQINDNNLYKAIDYLEDNQNDIENKLFKKRKDTNCKLYLYDITSTYFE</sequence>